<feature type="domain" description="EfeO-type cupredoxin-like" evidence="6">
    <location>
        <begin position="35"/>
        <end position="128"/>
    </location>
</feature>
<comment type="similarity">
    <text evidence="2">Belongs to the EfeM/EfeO family.</text>
</comment>
<dbReference type="Gene3D" id="1.20.1420.20">
    <property type="entry name" value="M75 peptidase, HXXE motif"/>
    <property type="match status" value="1"/>
</dbReference>
<dbReference type="PANTHER" id="PTHR39192:SF1">
    <property type="entry name" value="IRON UPTAKE SYSTEM COMPONENT EFEO"/>
    <property type="match status" value="1"/>
</dbReference>
<feature type="signal peptide" evidence="4">
    <location>
        <begin position="1"/>
        <end position="28"/>
    </location>
</feature>
<keyword evidence="3 4" id="KW-0732">Signal</keyword>
<evidence type="ECO:0000256" key="3">
    <source>
        <dbReference type="ARBA" id="ARBA00022729"/>
    </source>
</evidence>
<dbReference type="Pfam" id="PF13473">
    <property type="entry name" value="Cupredoxin_1"/>
    <property type="match status" value="1"/>
</dbReference>
<dbReference type="CDD" id="cd14656">
    <property type="entry name" value="Imelysin-like_EfeO"/>
    <property type="match status" value="1"/>
</dbReference>
<evidence type="ECO:0000256" key="4">
    <source>
        <dbReference type="SAM" id="SignalP"/>
    </source>
</evidence>
<sequence length="446" mass="46872">MPSSPAGNHRLRRSAASALALAALLAAAGCTDNTDDASAAGSASSGKPTFTITGAGDTCSMSTTTLPGGQVSVTIVNNGSTANEFEILTENKLQIVAEKENVGPGVTTTLTTALEKGTYYTACKPNMVGALKGVQKLTVTAGSGATVSADTKELEQKAITNYTAYVRDQVGQLLTQTAAFTKAYTSGDTAKAKELYPVARGHYERIEPTAEAFGIKEAGDLDAALDLRVQDVAADAGKKVTDPSVLKSWTGWHRIEADLFTADGSAFKFASAADRKAAADQLDKDTQSLYNLVYGKINGASGKFSLKLTDVVTGASSLLEEVATSKIVGEEETFSHTDLPDFKANLEGAQVAYGNVQALVKKADPDLDAEVMQSFKDLEALLKKYQNGKDSMGNVKYVDYSTIAAVQKDAGEAPKDSAYTKAQREFSDEVNVSSEALSKVPGKILH</sequence>
<dbReference type="GO" id="GO:0042597">
    <property type="term" value="C:periplasmic space"/>
    <property type="evidence" value="ECO:0007669"/>
    <property type="project" value="UniProtKB-SubCell"/>
</dbReference>
<protein>
    <submittedName>
        <fullName evidence="7">Iron uptake system component EfeO</fullName>
    </submittedName>
</protein>
<reference evidence="7 8" key="1">
    <citation type="submission" date="2017-12" db="EMBL/GenBank/DDBJ databases">
        <title>The whole genome sequence of the Acidipropionibacterium virtanenii sp. nov. type strain JS278.</title>
        <authorList>
            <person name="Laine P."/>
            <person name="Deptula P."/>
            <person name="Varmanen P."/>
            <person name="Auvinen P."/>
        </authorList>
    </citation>
    <scope>NUCLEOTIDE SEQUENCE [LARGE SCALE GENOMIC DNA]</scope>
    <source>
        <strain evidence="7 8">JS278</strain>
    </source>
</reference>
<dbReference type="InterPro" id="IPR050894">
    <property type="entry name" value="EfeM/EfeO_iron_uptake"/>
</dbReference>
<accession>A0A344UQE9</accession>
<organism evidence="7 8">
    <name type="scientific">Acidipropionibacterium virtanenii</name>
    <dbReference type="NCBI Taxonomy" id="2057246"/>
    <lineage>
        <taxon>Bacteria</taxon>
        <taxon>Bacillati</taxon>
        <taxon>Actinomycetota</taxon>
        <taxon>Actinomycetes</taxon>
        <taxon>Propionibacteriales</taxon>
        <taxon>Propionibacteriaceae</taxon>
        <taxon>Acidipropionibacterium</taxon>
    </lineage>
</organism>
<evidence type="ECO:0000313" key="7">
    <source>
        <dbReference type="EMBL" id="AXE37497.1"/>
    </source>
</evidence>
<dbReference type="KEGG" id="acij:JS278_00300"/>
<gene>
    <name evidence="7" type="primary">efeO</name>
    <name evidence="7" type="ORF">JS278_00300</name>
</gene>
<dbReference type="RefSeq" id="WP_114043648.1">
    <property type="nucleotide sequence ID" value="NZ_CP025198.1"/>
</dbReference>
<dbReference type="InterPro" id="IPR053377">
    <property type="entry name" value="Iron_uptake_EfeM/EfeO"/>
</dbReference>
<dbReference type="Proteomes" id="UP000251995">
    <property type="component" value="Chromosome"/>
</dbReference>
<dbReference type="InterPro" id="IPR028096">
    <property type="entry name" value="EfeO_Cupredoxin"/>
</dbReference>
<evidence type="ECO:0000256" key="2">
    <source>
        <dbReference type="ARBA" id="ARBA00005989"/>
    </source>
</evidence>
<dbReference type="PANTHER" id="PTHR39192">
    <property type="entry name" value="IRON UPTAKE SYSTEM COMPONENT EFEO"/>
    <property type="match status" value="1"/>
</dbReference>
<feature type="domain" description="Imelysin-like" evidence="5">
    <location>
        <begin position="158"/>
        <end position="420"/>
    </location>
</feature>
<evidence type="ECO:0000259" key="5">
    <source>
        <dbReference type="Pfam" id="PF09375"/>
    </source>
</evidence>
<feature type="chain" id="PRO_5038479730" evidence="4">
    <location>
        <begin position="29"/>
        <end position="446"/>
    </location>
</feature>
<dbReference type="InterPro" id="IPR034981">
    <property type="entry name" value="Imelysin-like_EfeO/Algp7"/>
</dbReference>
<name>A0A344UQE9_9ACTN</name>
<dbReference type="InterPro" id="IPR038352">
    <property type="entry name" value="Imelysin_sf"/>
</dbReference>
<evidence type="ECO:0000259" key="6">
    <source>
        <dbReference type="Pfam" id="PF13473"/>
    </source>
</evidence>
<dbReference type="OrthoDB" id="7348379at2"/>
<dbReference type="Pfam" id="PF09375">
    <property type="entry name" value="Peptidase_M75"/>
    <property type="match status" value="1"/>
</dbReference>
<dbReference type="NCBIfam" id="NF041757">
    <property type="entry name" value="EfeO"/>
    <property type="match status" value="1"/>
</dbReference>
<keyword evidence="8" id="KW-1185">Reference proteome</keyword>
<dbReference type="Gene3D" id="2.60.40.420">
    <property type="entry name" value="Cupredoxins - blue copper proteins"/>
    <property type="match status" value="1"/>
</dbReference>
<comment type="subcellular location">
    <subcellularLocation>
        <location evidence="1">Periplasm</location>
    </subcellularLocation>
</comment>
<proteinExistence type="inferred from homology"/>
<dbReference type="InterPro" id="IPR008972">
    <property type="entry name" value="Cupredoxin"/>
</dbReference>
<evidence type="ECO:0000313" key="8">
    <source>
        <dbReference type="Proteomes" id="UP000251995"/>
    </source>
</evidence>
<evidence type="ECO:0000256" key="1">
    <source>
        <dbReference type="ARBA" id="ARBA00004418"/>
    </source>
</evidence>
<dbReference type="AlphaFoldDB" id="A0A344UQE9"/>
<dbReference type="InterPro" id="IPR018976">
    <property type="entry name" value="Imelysin-like"/>
</dbReference>
<dbReference type="EMBL" id="CP025198">
    <property type="protein sequence ID" value="AXE37497.1"/>
    <property type="molecule type" value="Genomic_DNA"/>
</dbReference>